<evidence type="ECO:0000313" key="2">
    <source>
        <dbReference type="EMBL" id="KAK2590534.1"/>
    </source>
</evidence>
<feature type="compositionally biased region" description="Acidic residues" evidence="1">
    <location>
        <begin position="151"/>
        <end position="176"/>
    </location>
</feature>
<dbReference type="Proteomes" id="UP001251528">
    <property type="component" value="Unassembled WGS sequence"/>
</dbReference>
<name>A0AAJ0FT14_9HYPO</name>
<protein>
    <submittedName>
        <fullName evidence="2">Uncharacterized protein</fullName>
    </submittedName>
</protein>
<accession>A0AAJ0FT14</accession>
<dbReference type="EMBL" id="JASWJB010000426">
    <property type="protein sequence ID" value="KAK2590534.1"/>
    <property type="molecule type" value="Genomic_DNA"/>
</dbReference>
<reference evidence="2" key="1">
    <citation type="submission" date="2023-06" db="EMBL/GenBank/DDBJ databases">
        <title>Conoideocrella luteorostrata (Hypocreales: Clavicipitaceae), a potential biocontrol fungus for elongate hemlock scale in United States Christmas tree production areas.</title>
        <authorList>
            <person name="Barrett H."/>
            <person name="Lovett B."/>
            <person name="Macias A.M."/>
            <person name="Stajich J.E."/>
            <person name="Kasson M.T."/>
        </authorList>
    </citation>
    <scope>NUCLEOTIDE SEQUENCE</scope>
    <source>
        <strain evidence="2">ARSEF 14590</strain>
    </source>
</reference>
<organism evidence="2 3">
    <name type="scientific">Conoideocrella luteorostrata</name>
    <dbReference type="NCBI Taxonomy" id="1105319"/>
    <lineage>
        <taxon>Eukaryota</taxon>
        <taxon>Fungi</taxon>
        <taxon>Dikarya</taxon>
        <taxon>Ascomycota</taxon>
        <taxon>Pezizomycotina</taxon>
        <taxon>Sordariomycetes</taxon>
        <taxon>Hypocreomycetidae</taxon>
        <taxon>Hypocreales</taxon>
        <taxon>Clavicipitaceae</taxon>
        <taxon>Conoideocrella</taxon>
    </lineage>
</organism>
<comment type="caution">
    <text evidence="2">The sequence shown here is derived from an EMBL/GenBank/DDBJ whole genome shotgun (WGS) entry which is preliminary data.</text>
</comment>
<sequence>MELHNKLNTKVFNVTVLHDFNGKLSKLGPWDELGPHEVSSQMPVSFQTRTFNDDFWKVFFDLEGEEDNFCFSSNDIHFDEGFHEHNLQNLDAGKVMTVEIDEIDKQESVSFISPSHRTNSRYRCVQRKDASLWGLETLKEGQTDPNQTPSAEEDPNQTPSAEEDPNQTPSAEEDSLDSGWSQ</sequence>
<gene>
    <name evidence="2" type="ORF">QQS21_011784</name>
</gene>
<proteinExistence type="predicted"/>
<evidence type="ECO:0000256" key="1">
    <source>
        <dbReference type="SAM" id="MobiDB-lite"/>
    </source>
</evidence>
<dbReference type="Gene3D" id="2.60.40.3820">
    <property type="match status" value="1"/>
</dbReference>
<feature type="region of interest" description="Disordered" evidence="1">
    <location>
        <begin position="136"/>
        <end position="182"/>
    </location>
</feature>
<evidence type="ECO:0000313" key="3">
    <source>
        <dbReference type="Proteomes" id="UP001251528"/>
    </source>
</evidence>
<keyword evidence="3" id="KW-1185">Reference proteome</keyword>
<dbReference type="AlphaFoldDB" id="A0AAJ0FT14"/>